<name>A0ABQ4T186_METOR</name>
<organism evidence="2 3">
    <name type="scientific">Methylobacterium organophilum</name>
    <dbReference type="NCBI Taxonomy" id="410"/>
    <lineage>
        <taxon>Bacteria</taxon>
        <taxon>Pseudomonadati</taxon>
        <taxon>Pseudomonadota</taxon>
        <taxon>Alphaproteobacteria</taxon>
        <taxon>Hyphomicrobiales</taxon>
        <taxon>Methylobacteriaceae</taxon>
        <taxon>Methylobacterium</taxon>
    </lineage>
</organism>
<evidence type="ECO:0000256" key="1">
    <source>
        <dbReference type="SAM" id="SignalP"/>
    </source>
</evidence>
<keyword evidence="1" id="KW-0732">Signal</keyword>
<gene>
    <name evidence="2" type="ORF">LKMONMHP_0188</name>
</gene>
<keyword evidence="3" id="KW-1185">Reference proteome</keyword>
<dbReference type="RefSeq" id="WP_238309308.1">
    <property type="nucleotide sequence ID" value="NZ_BPQV01000001.1"/>
</dbReference>
<reference evidence="2" key="2">
    <citation type="submission" date="2021-08" db="EMBL/GenBank/DDBJ databases">
        <authorList>
            <person name="Tani A."/>
            <person name="Ola A."/>
            <person name="Ogura Y."/>
            <person name="Katsura K."/>
            <person name="Hayashi T."/>
        </authorList>
    </citation>
    <scope>NUCLEOTIDE SEQUENCE</scope>
    <source>
        <strain evidence="2">NBRC 15689</strain>
    </source>
</reference>
<evidence type="ECO:0000313" key="3">
    <source>
        <dbReference type="Proteomes" id="UP001055156"/>
    </source>
</evidence>
<comment type="caution">
    <text evidence="2">The sequence shown here is derived from an EMBL/GenBank/DDBJ whole genome shotgun (WGS) entry which is preliminary data.</text>
</comment>
<proteinExistence type="predicted"/>
<evidence type="ECO:0000313" key="2">
    <source>
        <dbReference type="EMBL" id="GJE25353.1"/>
    </source>
</evidence>
<sequence>MRVVRATVLAGLLIAGSAGAYLTWALTSDAGYEGGGRALKGRYGLLYLPEPERRSLRKLAMMKAASHCEWELDEEFWGRIYRLYVGEEHSVRAAVYAALLEDQERYFQADDDHRRCEAAWSRFGAKGAEIRGVLRAAITPPGTAPGAAAILDAKAIDATVGDRTTAAEASAP</sequence>
<dbReference type="Proteomes" id="UP001055156">
    <property type="component" value="Unassembled WGS sequence"/>
</dbReference>
<protein>
    <recommendedName>
        <fullName evidence="4">Transmembrane protein</fullName>
    </recommendedName>
</protein>
<dbReference type="EMBL" id="BPQV01000001">
    <property type="protein sequence ID" value="GJE25353.1"/>
    <property type="molecule type" value="Genomic_DNA"/>
</dbReference>
<feature type="chain" id="PRO_5045637392" description="Transmembrane protein" evidence="1">
    <location>
        <begin position="21"/>
        <end position="172"/>
    </location>
</feature>
<reference evidence="2" key="1">
    <citation type="journal article" date="2021" name="Front. Microbiol.">
        <title>Comprehensive Comparative Genomics and Phenotyping of Methylobacterium Species.</title>
        <authorList>
            <person name="Alessa O."/>
            <person name="Ogura Y."/>
            <person name="Fujitani Y."/>
            <person name="Takami H."/>
            <person name="Hayashi T."/>
            <person name="Sahin N."/>
            <person name="Tani A."/>
        </authorList>
    </citation>
    <scope>NUCLEOTIDE SEQUENCE</scope>
    <source>
        <strain evidence="2">NBRC 15689</strain>
    </source>
</reference>
<evidence type="ECO:0008006" key="4">
    <source>
        <dbReference type="Google" id="ProtNLM"/>
    </source>
</evidence>
<feature type="signal peptide" evidence="1">
    <location>
        <begin position="1"/>
        <end position="20"/>
    </location>
</feature>
<accession>A0ABQ4T186</accession>